<dbReference type="Gene3D" id="3.40.47.10">
    <property type="match status" value="2"/>
</dbReference>
<reference evidence="5 6" key="1">
    <citation type="submission" date="2017-06" db="EMBL/GenBank/DDBJ databases">
        <title>Cultured bacterium strain Saccharothrix yanglingensis Hhs.015.</title>
        <authorList>
            <person name="Xia Y."/>
        </authorList>
    </citation>
    <scope>NUCLEOTIDE SEQUENCE [LARGE SCALE GENOMIC DNA]</scope>
    <source>
        <strain evidence="5 6">Hhs.015</strain>
    </source>
</reference>
<evidence type="ECO:0000259" key="4">
    <source>
        <dbReference type="Pfam" id="PF08540"/>
    </source>
</evidence>
<dbReference type="InterPro" id="IPR013528">
    <property type="entry name" value="HMG_CoA_synth_N"/>
</dbReference>
<dbReference type="Proteomes" id="UP001225605">
    <property type="component" value="Unassembled WGS sequence"/>
</dbReference>
<dbReference type="Pfam" id="PF08540">
    <property type="entry name" value="HMG_CoA_synt_C"/>
    <property type="match status" value="1"/>
</dbReference>
<evidence type="ECO:0000313" key="6">
    <source>
        <dbReference type="Proteomes" id="UP001225605"/>
    </source>
</evidence>
<dbReference type="PANTHER" id="PTHR43323:SF2">
    <property type="entry name" value="HYDROXYMETHYLGLUTARYL-COA SYNTHASE"/>
    <property type="match status" value="1"/>
</dbReference>
<dbReference type="SUPFAM" id="SSF53901">
    <property type="entry name" value="Thiolase-like"/>
    <property type="match status" value="2"/>
</dbReference>
<accession>A0ABU0WUT3</accession>
<proteinExistence type="inferred from homology"/>
<feature type="domain" description="Hydroxymethylglutaryl-coenzyme A synthase N-terminal" evidence="3">
    <location>
        <begin position="70"/>
        <end position="171"/>
    </location>
</feature>
<dbReference type="InterPro" id="IPR013746">
    <property type="entry name" value="HMG_CoA_synt_C_dom"/>
</dbReference>
<evidence type="ECO:0000256" key="1">
    <source>
        <dbReference type="ARBA" id="ARBA00007061"/>
    </source>
</evidence>
<keyword evidence="2" id="KW-0808">Transferase</keyword>
<dbReference type="PANTHER" id="PTHR43323">
    <property type="entry name" value="3-HYDROXY-3-METHYLGLUTARYL COENZYME A SYNTHASE"/>
    <property type="match status" value="1"/>
</dbReference>
<dbReference type="EMBL" id="NSDM01000002">
    <property type="protein sequence ID" value="MDQ2583613.1"/>
    <property type="molecule type" value="Genomic_DNA"/>
</dbReference>
<feature type="domain" description="Hydroxymethylglutaryl-coenzyme A synthase C-terminal" evidence="4">
    <location>
        <begin position="269"/>
        <end position="362"/>
    </location>
</feature>
<evidence type="ECO:0000313" key="5">
    <source>
        <dbReference type="EMBL" id="MDQ2583613.1"/>
    </source>
</evidence>
<dbReference type="CDD" id="cd00827">
    <property type="entry name" value="init_cond_enzymes"/>
    <property type="match status" value="1"/>
</dbReference>
<evidence type="ECO:0000256" key="2">
    <source>
        <dbReference type="ARBA" id="ARBA00022679"/>
    </source>
</evidence>
<sequence>MSAYGIEAVNAYLGVACIPVPELFRGRGLDPARLANLMMSERSIGLPVEDPVTNAVNAAKPIVDALDPAERDRIELLVTSTESGVDLSKSVASYAHRHLGLSPKCRVVEVKQACYAATAAVQLAVGYLASGVSPGAKALVIATDVALVDARAEYAEPATGHGAAAVLLGDDPAVLSMDLGAFGNHSYETLDSARPTPEFDIADVDRSLFAYLDCLANSFADYADKVEDADFVDTFDHLVMHTPFVGLVKAAHRKMMRDLRRAAPAEIEADFERRLRPATAYASRVGNLCSGSVYLGLASAIDNAALGGGVRLGLYSYGSGCSAEFFSGVTDPRAAATVRAGRIAERLDARVALTFAEYDLLLEETLRCLVPVRDREVDLARWDEYLDRVPGREPMLVLSHVEDYHRQYEWR</sequence>
<protein>
    <submittedName>
        <fullName evidence="5">3-hydroxy-3-methylglutaryl-ACP synthase</fullName>
    </submittedName>
</protein>
<comment type="similarity">
    <text evidence="1">Belongs to the thiolase-like superfamily. HMG-CoA synthase family.</text>
</comment>
<name>A0ABU0WUT3_9PSEU</name>
<comment type="caution">
    <text evidence="5">The sequence shown here is derived from an EMBL/GenBank/DDBJ whole genome shotgun (WGS) entry which is preliminary data.</text>
</comment>
<organism evidence="5 6">
    <name type="scientific">Saccharothrix yanglingensis</name>
    <dbReference type="NCBI Taxonomy" id="659496"/>
    <lineage>
        <taxon>Bacteria</taxon>
        <taxon>Bacillati</taxon>
        <taxon>Actinomycetota</taxon>
        <taxon>Actinomycetes</taxon>
        <taxon>Pseudonocardiales</taxon>
        <taxon>Pseudonocardiaceae</taxon>
        <taxon>Saccharothrix</taxon>
    </lineage>
</organism>
<dbReference type="InterPro" id="IPR016039">
    <property type="entry name" value="Thiolase-like"/>
</dbReference>
<evidence type="ECO:0000259" key="3">
    <source>
        <dbReference type="Pfam" id="PF01154"/>
    </source>
</evidence>
<dbReference type="RefSeq" id="WP_306744723.1">
    <property type="nucleotide sequence ID" value="NZ_NSDM01000002.1"/>
</dbReference>
<keyword evidence="6" id="KW-1185">Reference proteome</keyword>
<gene>
    <name evidence="5" type="ORF">CKY47_06365</name>
</gene>
<dbReference type="Pfam" id="PF01154">
    <property type="entry name" value="HMG_CoA_synt_N"/>
    <property type="match status" value="1"/>
</dbReference>